<evidence type="ECO:0000313" key="3">
    <source>
        <dbReference type="Proteomes" id="UP000763557"/>
    </source>
</evidence>
<feature type="transmembrane region" description="Helical" evidence="1">
    <location>
        <begin position="409"/>
        <end position="433"/>
    </location>
</feature>
<name>A0ABX2FGH2_9PSEU</name>
<keyword evidence="1" id="KW-0472">Membrane</keyword>
<sequence>MTITSTDTSHRTLKTGPVRQVTELARTTPGVLGALALLLVVVSVTAGVFSAISVQRRAQALADLASRSGPLSVAAQEIYRSLSDADATASGAFLAGGLEPPAVRARFEQDIAQASNALAIAVAAREPSDVTAPNSPLATLSGQLPVYTGLVETARVNNRQGLPLGIAYQREASTLMRTQLLPAAQQLYDGEVARVSTDQDRAGGFPVAELLLGLAVLGVLVLAQVYVRRRTNRVFNVGLVAATVAAVISLLWVAVATFSVIAGVDDSRVEGSAQVDVLARARIATLQARADETLTLVARGTGKVYEDDFVQVTRKLTGLLNEASGKATDGAVSAEVGSARSNTEAWLRAHGEIRRQDDSGNYAAAVRLAIAAVPEGSGPAFDKLDTDLREAIDRTRGAFNARVQDASGALGGTVVVVSLLAVVVAAGAAAGLWQRLKEYR</sequence>
<evidence type="ECO:0000256" key="1">
    <source>
        <dbReference type="SAM" id="Phobius"/>
    </source>
</evidence>
<reference evidence="2 3" key="1">
    <citation type="submission" date="2020-01" db="EMBL/GenBank/DDBJ databases">
        <title>Kibdelosporangium persica a novel Actinomycetes from a hot desert in Iran.</title>
        <authorList>
            <person name="Safaei N."/>
            <person name="Zaburannyi N."/>
            <person name="Mueller R."/>
            <person name="Wink J."/>
        </authorList>
    </citation>
    <scope>NUCLEOTIDE SEQUENCE [LARGE SCALE GENOMIC DNA]</scope>
    <source>
        <strain evidence="2 3">4NS15</strain>
    </source>
</reference>
<accession>A0ABX2FGH2</accession>
<dbReference type="RefSeq" id="WP_246367776.1">
    <property type="nucleotide sequence ID" value="NZ_CBCSGW010000084.1"/>
</dbReference>
<evidence type="ECO:0008006" key="4">
    <source>
        <dbReference type="Google" id="ProtNLM"/>
    </source>
</evidence>
<feature type="transmembrane region" description="Helical" evidence="1">
    <location>
        <begin position="239"/>
        <end position="264"/>
    </location>
</feature>
<feature type="transmembrane region" description="Helical" evidence="1">
    <location>
        <begin position="207"/>
        <end position="227"/>
    </location>
</feature>
<proteinExistence type="predicted"/>
<keyword evidence="1" id="KW-0812">Transmembrane</keyword>
<comment type="caution">
    <text evidence="2">The sequence shown here is derived from an EMBL/GenBank/DDBJ whole genome shotgun (WGS) entry which is preliminary data.</text>
</comment>
<dbReference type="Proteomes" id="UP000763557">
    <property type="component" value="Unassembled WGS sequence"/>
</dbReference>
<keyword evidence="3" id="KW-1185">Reference proteome</keyword>
<gene>
    <name evidence="2" type="ORF">GC106_72270</name>
</gene>
<dbReference type="EMBL" id="JAAATY010000032">
    <property type="protein sequence ID" value="NRN69965.1"/>
    <property type="molecule type" value="Genomic_DNA"/>
</dbReference>
<keyword evidence="1" id="KW-1133">Transmembrane helix</keyword>
<protein>
    <recommendedName>
        <fullName evidence="4">Secreted protein</fullName>
    </recommendedName>
</protein>
<organism evidence="2 3">
    <name type="scientific">Kibdelosporangium persicum</name>
    <dbReference type="NCBI Taxonomy" id="2698649"/>
    <lineage>
        <taxon>Bacteria</taxon>
        <taxon>Bacillati</taxon>
        <taxon>Actinomycetota</taxon>
        <taxon>Actinomycetes</taxon>
        <taxon>Pseudonocardiales</taxon>
        <taxon>Pseudonocardiaceae</taxon>
        <taxon>Kibdelosporangium</taxon>
    </lineage>
</organism>
<evidence type="ECO:0000313" key="2">
    <source>
        <dbReference type="EMBL" id="NRN69965.1"/>
    </source>
</evidence>
<feature type="transmembrane region" description="Helical" evidence="1">
    <location>
        <begin position="31"/>
        <end position="52"/>
    </location>
</feature>